<name>A0A410G5H3_9FLAO</name>
<evidence type="ECO:0008006" key="3">
    <source>
        <dbReference type="Google" id="ProtNLM"/>
    </source>
</evidence>
<evidence type="ECO:0000313" key="2">
    <source>
        <dbReference type="Proteomes" id="UP000285517"/>
    </source>
</evidence>
<dbReference type="PROSITE" id="PS51257">
    <property type="entry name" value="PROKAR_LIPOPROTEIN"/>
    <property type="match status" value="1"/>
</dbReference>
<proteinExistence type="predicted"/>
<evidence type="ECO:0000313" key="1">
    <source>
        <dbReference type="EMBL" id="QAA82527.1"/>
    </source>
</evidence>
<reference evidence="1 2" key="1">
    <citation type="submission" date="2019-01" db="EMBL/GenBank/DDBJ databases">
        <title>Complete genome sequencing of Aequorivita sp. H23M31.</title>
        <authorList>
            <person name="Bae J.-W."/>
        </authorList>
    </citation>
    <scope>NUCLEOTIDE SEQUENCE [LARGE SCALE GENOMIC DNA]</scope>
    <source>
        <strain evidence="1 2">H23M31</strain>
    </source>
</reference>
<keyword evidence="2" id="KW-1185">Reference proteome</keyword>
<dbReference type="AlphaFoldDB" id="A0A410G5H3"/>
<dbReference type="RefSeq" id="WP_128250892.1">
    <property type="nucleotide sequence ID" value="NZ_CP034951.1"/>
</dbReference>
<sequence>MGSICKVFIFLFVFCSCDNSSNRKFSKTFFVNTDEIGIGETEICADIIKNGKSQYSFDREINIIENRLTDTIVVGLSVVPPNYVGKLFYGRFEEEDGEIVALYQKSNNPPIKKICFSKYRNTTSKGVLLMEFTNVADTID</sequence>
<dbReference type="Proteomes" id="UP000285517">
    <property type="component" value="Chromosome"/>
</dbReference>
<dbReference type="EMBL" id="CP034951">
    <property type="protein sequence ID" value="QAA82527.1"/>
    <property type="molecule type" value="Genomic_DNA"/>
</dbReference>
<protein>
    <recommendedName>
        <fullName evidence="3">Lipoprotein</fullName>
    </recommendedName>
</protein>
<dbReference type="KEGG" id="aev:EI546_12715"/>
<organism evidence="1 2">
    <name type="scientific">Aequorivita ciconiae</name>
    <dbReference type="NCBI Taxonomy" id="2494375"/>
    <lineage>
        <taxon>Bacteria</taxon>
        <taxon>Pseudomonadati</taxon>
        <taxon>Bacteroidota</taxon>
        <taxon>Flavobacteriia</taxon>
        <taxon>Flavobacteriales</taxon>
        <taxon>Flavobacteriaceae</taxon>
        <taxon>Aequorivita</taxon>
    </lineage>
</organism>
<accession>A0A410G5H3</accession>
<gene>
    <name evidence="1" type="ORF">EI546_12715</name>
</gene>